<dbReference type="Proteomes" id="UP001162501">
    <property type="component" value="Chromosome 33"/>
</dbReference>
<sequence>MRTEPRAVAAGPLRLRRCAARDAGTCEDVTPVDHKMVAASQPALLFLGQMPDGGVDTSCFLKSQILALCFVLTEE</sequence>
<dbReference type="EMBL" id="OX596117">
    <property type="protein sequence ID" value="CAN0494143.1"/>
    <property type="molecule type" value="Genomic_DNA"/>
</dbReference>
<protein>
    <submittedName>
        <fullName evidence="1">Uncharacterized protein</fullName>
    </submittedName>
</protein>
<name>A0AC59ZSR7_RANTA</name>
<reference evidence="1" key="2">
    <citation type="submission" date="2025-03" db="EMBL/GenBank/DDBJ databases">
        <authorList>
            <consortium name="ELIXIR-Norway"/>
            <consortium name="Elixir Norway"/>
        </authorList>
    </citation>
    <scope>NUCLEOTIDE SEQUENCE</scope>
</reference>
<reference evidence="1" key="1">
    <citation type="submission" date="2023-05" db="EMBL/GenBank/DDBJ databases">
        <authorList>
            <consortium name="ELIXIR-Norway"/>
        </authorList>
    </citation>
    <scope>NUCLEOTIDE SEQUENCE</scope>
</reference>
<proteinExistence type="predicted"/>
<evidence type="ECO:0000313" key="1">
    <source>
        <dbReference type="EMBL" id="CAN0494143.1"/>
    </source>
</evidence>
<organism evidence="1 2">
    <name type="scientific">Rangifer tarandus platyrhynchus</name>
    <name type="common">Svalbard reindeer</name>
    <dbReference type="NCBI Taxonomy" id="3082113"/>
    <lineage>
        <taxon>Eukaryota</taxon>
        <taxon>Metazoa</taxon>
        <taxon>Chordata</taxon>
        <taxon>Craniata</taxon>
        <taxon>Vertebrata</taxon>
        <taxon>Euteleostomi</taxon>
        <taxon>Mammalia</taxon>
        <taxon>Eutheria</taxon>
        <taxon>Laurasiatheria</taxon>
        <taxon>Artiodactyla</taxon>
        <taxon>Ruminantia</taxon>
        <taxon>Pecora</taxon>
        <taxon>Cervidae</taxon>
        <taxon>Odocoileinae</taxon>
        <taxon>Rangifer</taxon>
    </lineage>
</organism>
<gene>
    <name evidence="1" type="ORF">MRATA1EN22A_LOCUS21859</name>
</gene>
<evidence type="ECO:0000313" key="2">
    <source>
        <dbReference type="Proteomes" id="UP001162501"/>
    </source>
</evidence>
<accession>A0AC59ZSR7</accession>